<accession>A0ABN9DSA8</accession>
<dbReference type="Proteomes" id="UP001162483">
    <property type="component" value="Unassembled WGS sequence"/>
</dbReference>
<feature type="compositionally biased region" description="Polar residues" evidence="1">
    <location>
        <begin position="1"/>
        <end position="12"/>
    </location>
</feature>
<reference evidence="2" key="1">
    <citation type="submission" date="2023-05" db="EMBL/GenBank/DDBJ databases">
        <authorList>
            <person name="Stuckert A."/>
        </authorList>
    </citation>
    <scope>NUCLEOTIDE SEQUENCE</scope>
</reference>
<comment type="caution">
    <text evidence="2">The sequence shown here is derived from an EMBL/GenBank/DDBJ whole genome shotgun (WGS) entry which is preliminary data.</text>
</comment>
<protein>
    <submittedName>
        <fullName evidence="2">Uncharacterized protein</fullName>
    </submittedName>
</protein>
<feature type="compositionally biased region" description="Basic and acidic residues" evidence="1">
    <location>
        <begin position="84"/>
        <end position="106"/>
    </location>
</feature>
<feature type="non-terminal residue" evidence="2">
    <location>
        <position position="106"/>
    </location>
</feature>
<feature type="region of interest" description="Disordered" evidence="1">
    <location>
        <begin position="1"/>
        <end position="106"/>
    </location>
</feature>
<evidence type="ECO:0000313" key="3">
    <source>
        <dbReference type="Proteomes" id="UP001162483"/>
    </source>
</evidence>
<dbReference type="EMBL" id="CATNWA010014684">
    <property type="protein sequence ID" value="CAI9574725.1"/>
    <property type="molecule type" value="Genomic_DNA"/>
</dbReference>
<evidence type="ECO:0000313" key="2">
    <source>
        <dbReference type="EMBL" id="CAI9574725.1"/>
    </source>
</evidence>
<organism evidence="2 3">
    <name type="scientific">Staurois parvus</name>
    <dbReference type="NCBI Taxonomy" id="386267"/>
    <lineage>
        <taxon>Eukaryota</taxon>
        <taxon>Metazoa</taxon>
        <taxon>Chordata</taxon>
        <taxon>Craniata</taxon>
        <taxon>Vertebrata</taxon>
        <taxon>Euteleostomi</taxon>
        <taxon>Amphibia</taxon>
        <taxon>Batrachia</taxon>
        <taxon>Anura</taxon>
        <taxon>Neobatrachia</taxon>
        <taxon>Ranoidea</taxon>
        <taxon>Ranidae</taxon>
        <taxon>Staurois</taxon>
    </lineage>
</organism>
<evidence type="ECO:0000256" key="1">
    <source>
        <dbReference type="SAM" id="MobiDB-lite"/>
    </source>
</evidence>
<feature type="non-terminal residue" evidence="2">
    <location>
        <position position="1"/>
    </location>
</feature>
<proteinExistence type="predicted"/>
<gene>
    <name evidence="2" type="ORF">SPARVUS_LOCUS8025119</name>
</gene>
<name>A0ABN9DSA8_9NEOB</name>
<sequence>STLANYSCQSRDGVNASAIFSTVPDPITTTSPVSHPGMNYWDESSKKQQNNTNLPGKEERKKPQNPPKCKGNKKKGKCPNNEVRNGRDEPECCSDDGKAKDGHEDH</sequence>
<keyword evidence="3" id="KW-1185">Reference proteome</keyword>